<feature type="domain" description="Thiamine phosphate synthase/TenI" evidence="3">
    <location>
        <begin position="4"/>
        <end position="181"/>
    </location>
</feature>
<dbReference type="InterPro" id="IPR022998">
    <property type="entry name" value="ThiamineP_synth_TenI"/>
</dbReference>
<dbReference type="EMBL" id="MUXE01000006">
    <property type="protein sequence ID" value="PUE65019.1"/>
    <property type="molecule type" value="Genomic_DNA"/>
</dbReference>
<dbReference type="InterPro" id="IPR036206">
    <property type="entry name" value="ThiamineP_synth_sf"/>
</dbReference>
<proteinExistence type="predicted"/>
<gene>
    <name evidence="4" type="ORF">B0174_05795</name>
</gene>
<accession>A0A363D130</accession>
<dbReference type="PANTHER" id="PTHR20857:SF15">
    <property type="entry name" value="THIAMINE-PHOSPHATE SYNTHASE"/>
    <property type="match status" value="1"/>
</dbReference>
<protein>
    <submittedName>
        <fullName evidence="4">Thiamine phosphate synthase</fullName>
    </submittedName>
</protein>
<sequence length="184" mass="21053">MNKYLITDPKYYTNDKIKFEEILINILNKQKVDIACFRDKESSNFEELAKVFIKICKKKNIYKILINSDFLLAKKLNANGVHLTSSQFDKIKEAKELGLYVIISCHTFEDIQKAIEYLADAVTFSPIFQTPNKGEAKGIEVLQEAINSFKDINIIALGGIINEEQIEQISKTKAYGIASIRYFI</sequence>
<dbReference type="Proteomes" id="UP000251135">
    <property type="component" value="Unassembled WGS sequence"/>
</dbReference>
<dbReference type="Pfam" id="PF02581">
    <property type="entry name" value="TMP-TENI"/>
    <property type="match status" value="1"/>
</dbReference>
<evidence type="ECO:0000256" key="1">
    <source>
        <dbReference type="ARBA" id="ARBA00004948"/>
    </source>
</evidence>
<reference evidence="4 5" key="1">
    <citation type="submission" date="2017-02" db="EMBL/GenBank/DDBJ databases">
        <title>Arcobacter caeni sp. nov, a new Arcobacter species isolated from reclaimed water.</title>
        <authorList>
            <person name="Figueras M.J."/>
            <person name="Perez-Cataluna A."/>
            <person name="Salas-Masso N."/>
        </authorList>
    </citation>
    <scope>NUCLEOTIDE SEQUENCE [LARGE SCALE GENOMIC DNA]</scope>
    <source>
        <strain evidence="4 5">RW17-10</strain>
    </source>
</reference>
<keyword evidence="5" id="KW-1185">Reference proteome</keyword>
<comment type="caution">
    <text evidence="4">The sequence shown here is derived from an EMBL/GenBank/DDBJ whole genome shotgun (WGS) entry which is preliminary data.</text>
</comment>
<evidence type="ECO:0000313" key="5">
    <source>
        <dbReference type="Proteomes" id="UP000251135"/>
    </source>
</evidence>
<dbReference type="InterPro" id="IPR013785">
    <property type="entry name" value="Aldolase_TIM"/>
</dbReference>
<evidence type="ECO:0000259" key="3">
    <source>
        <dbReference type="Pfam" id="PF02581"/>
    </source>
</evidence>
<dbReference type="GO" id="GO:0004789">
    <property type="term" value="F:thiamine-phosphate diphosphorylase activity"/>
    <property type="evidence" value="ECO:0007669"/>
    <property type="project" value="TreeGrafter"/>
</dbReference>
<evidence type="ECO:0000313" key="4">
    <source>
        <dbReference type="EMBL" id="PUE65019.1"/>
    </source>
</evidence>
<evidence type="ECO:0000256" key="2">
    <source>
        <dbReference type="ARBA" id="ARBA00022977"/>
    </source>
</evidence>
<dbReference type="Gene3D" id="3.20.20.70">
    <property type="entry name" value="Aldolase class I"/>
    <property type="match status" value="1"/>
</dbReference>
<name>A0A363D130_9BACT</name>
<dbReference type="CDD" id="cd00564">
    <property type="entry name" value="TMP_TenI"/>
    <property type="match status" value="1"/>
</dbReference>
<dbReference type="GO" id="GO:0009228">
    <property type="term" value="P:thiamine biosynthetic process"/>
    <property type="evidence" value="ECO:0007669"/>
    <property type="project" value="UniProtKB-KW"/>
</dbReference>
<comment type="pathway">
    <text evidence="1">Cofactor biosynthesis; thiamine diphosphate biosynthesis.</text>
</comment>
<dbReference type="PANTHER" id="PTHR20857">
    <property type="entry name" value="THIAMINE-PHOSPHATE PYROPHOSPHORYLASE"/>
    <property type="match status" value="1"/>
</dbReference>
<keyword evidence="2" id="KW-0784">Thiamine biosynthesis</keyword>
<dbReference type="GO" id="GO:0005737">
    <property type="term" value="C:cytoplasm"/>
    <property type="evidence" value="ECO:0007669"/>
    <property type="project" value="TreeGrafter"/>
</dbReference>
<organism evidence="4 5">
    <name type="scientific">Arcobacter caeni</name>
    <dbReference type="NCBI Taxonomy" id="1912877"/>
    <lineage>
        <taxon>Bacteria</taxon>
        <taxon>Pseudomonadati</taxon>
        <taxon>Campylobacterota</taxon>
        <taxon>Epsilonproteobacteria</taxon>
        <taxon>Campylobacterales</taxon>
        <taxon>Arcobacteraceae</taxon>
        <taxon>Arcobacter</taxon>
    </lineage>
</organism>
<dbReference type="RefSeq" id="WP_108558720.1">
    <property type="nucleotide sequence ID" value="NZ_MUXE01000006.1"/>
</dbReference>
<dbReference type="SUPFAM" id="SSF51391">
    <property type="entry name" value="Thiamin phosphate synthase"/>
    <property type="match status" value="1"/>
</dbReference>
<dbReference type="AlphaFoldDB" id="A0A363D130"/>
<dbReference type="OrthoDB" id="5347413at2"/>